<dbReference type="AlphaFoldDB" id="A0A2K5E009"/>
<evidence type="ECO:0000256" key="7">
    <source>
        <dbReference type="ARBA" id="ARBA00023163"/>
    </source>
</evidence>
<dbReference type="GeneTree" id="ENSGT00940000155938"/>
<keyword evidence="5" id="KW-0862">Zinc</keyword>
<evidence type="ECO:0000256" key="6">
    <source>
        <dbReference type="ARBA" id="ARBA00023015"/>
    </source>
</evidence>
<proteinExistence type="predicted"/>
<keyword evidence="6" id="KW-0805">Transcription regulation</keyword>
<dbReference type="STRING" id="37293.ENSANAP00000026571"/>
<evidence type="ECO:0000313" key="10">
    <source>
        <dbReference type="Proteomes" id="UP000233020"/>
    </source>
</evidence>
<reference evidence="9" key="2">
    <citation type="submission" date="2025-09" db="UniProtKB">
        <authorList>
            <consortium name="Ensembl"/>
        </authorList>
    </citation>
    <scope>IDENTIFICATION</scope>
</reference>
<keyword evidence="8" id="KW-0539">Nucleus</keyword>
<evidence type="ECO:0000256" key="4">
    <source>
        <dbReference type="ARBA" id="ARBA00022771"/>
    </source>
</evidence>
<evidence type="ECO:0000256" key="8">
    <source>
        <dbReference type="ARBA" id="ARBA00023242"/>
    </source>
</evidence>
<name>A0A2K5E009_AOTNA</name>
<evidence type="ECO:0000256" key="3">
    <source>
        <dbReference type="ARBA" id="ARBA00022737"/>
    </source>
</evidence>
<keyword evidence="3" id="KW-0677">Repeat</keyword>
<evidence type="ECO:0000256" key="1">
    <source>
        <dbReference type="ARBA" id="ARBA00004123"/>
    </source>
</evidence>
<evidence type="ECO:0000256" key="2">
    <source>
        <dbReference type="ARBA" id="ARBA00022723"/>
    </source>
</evidence>
<dbReference type="Ensembl" id="ENSANAT00000044511.1">
    <property type="protein sequence ID" value="ENSANAP00000026571.1"/>
    <property type="gene ID" value="ENSANAG00000031014.1"/>
</dbReference>
<comment type="subcellular location">
    <subcellularLocation>
        <location evidence="1">Nucleus</location>
    </subcellularLocation>
</comment>
<keyword evidence="7" id="KW-0804">Transcription</keyword>
<dbReference type="GO" id="GO:0005634">
    <property type="term" value="C:nucleus"/>
    <property type="evidence" value="ECO:0007669"/>
    <property type="project" value="UniProtKB-SubCell"/>
</dbReference>
<dbReference type="Proteomes" id="UP000233020">
    <property type="component" value="Unplaced"/>
</dbReference>
<evidence type="ECO:0000256" key="5">
    <source>
        <dbReference type="ARBA" id="ARBA00022833"/>
    </source>
</evidence>
<dbReference type="OMA" id="YYPSEMV"/>
<dbReference type="InterPro" id="IPR051565">
    <property type="entry name" value="Sal_C2H2-zinc-finger"/>
</dbReference>
<dbReference type="GO" id="GO:0000981">
    <property type="term" value="F:DNA-binding transcription factor activity, RNA polymerase II-specific"/>
    <property type="evidence" value="ECO:0007669"/>
    <property type="project" value="TreeGrafter"/>
</dbReference>
<accession>A0A2K5E009</accession>
<dbReference type="GO" id="GO:0008270">
    <property type="term" value="F:zinc ion binding"/>
    <property type="evidence" value="ECO:0007669"/>
    <property type="project" value="UniProtKB-KW"/>
</dbReference>
<reference evidence="9" key="1">
    <citation type="submission" date="2025-08" db="UniProtKB">
        <authorList>
            <consortium name="Ensembl"/>
        </authorList>
    </citation>
    <scope>IDENTIFICATION</scope>
</reference>
<organism evidence="9 10">
    <name type="scientific">Aotus nancymaae</name>
    <name type="common">Ma's night monkey</name>
    <dbReference type="NCBI Taxonomy" id="37293"/>
    <lineage>
        <taxon>Eukaryota</taxon>
        <taxon>Metazoa</taxon>
        <taxon>Chordata</taxon>
        <taxon>Craniata</taxon>
        <taxon>Vertebrata</taxon>
        <taxon>Euteleostomi</taxon>
        <taxon>Mammalia</taxon>
        <taxon>Eutheria</taxon>
        <taxon>Euarchontoglires</taxon>
        <taxon>Primates</taxon>
        <taxon>Haplorrhini</taxon>
        <taxon>Platyrrhini</taxon>
        <taxon>Aotidae</taxon>
        <taxon>Aotus</taxon>
    </lineage>
</organism>
<sequence length="128" mass="13800">MGTHMWNSTPVWLSGDGPMTFLRSSPVKFPEMFHKDLVARSGSGDPSSFWNQYAAPHSNGLTMKANGISVIQNGGIPPIPGSLGIGNSSPNSELSTSLASLEKMASSQKRTNFRFTCFMEDSKEIVTS</sequence>
<dbReference type="PANTHER" id="PTHR23233">
    <property type="entry name" value="SAL-LIKE PROTEIN"/>
    <property type="match status" value="1"/>
</dbReference>
<keyword evidence="4" id="KW-0863">Zinc-finger</keyword>
<protein>
    <submittedName>
        <fullName evidence="9">Uncharacterized protein</fullName>
    </submittedName>
</protein>
<dbReference type="PANTHER" id="PTHR23233:SF51">
    <property type="entry name" value="SAL-LIKE PROTEIN 1"/>
    <property type="match status" value="1"/>
</dbReference>
<keyword evidence="2" id="KW-0479">Metal-binding</keyword>
<dbReference type="GO" id="GO:0000978">
    <property type="term" value="F:RNA polymerase II cis-regulatory region sequence-specific DNA binding"/>
    <property type="evidence" value="ECO:0007669"/>
    <property type="project" value="TreeGrafter"/>
</dbReference>
<evidence type="ECO:0000313" key="9">
    <source>
        <dbReference type="Ensembl" id="ENSANAP00000026571.1"/>
    </source>
</evidence>
<keyword evidence="10" id="KW-1185">Reference proteome</keyword>